<feature type="domain" description="Extradiol ring-cleavage dioxygenase class III enzyme subunit B" evidence="6">
    <location>
        <begin position="36"/>
        <end position="250"/>
    </location>
</feature>
<keyword evidence="3" id="KW-0479">Metal-binding</keyword>
<keyword evidence="7" id="KW-0223">Dioxygenase</keyword>
<protein>
    <submittedName>
        <fullName evidence="7">4,5-DOPA dioxygenase extradiol</fullName>
    </submittedName>
</protein>
<comment type="similarity">
    <text evidence="2">Belongs to the DODA-type extradiol aromatic ring-opening dioxygenase family.</text>
</comment>
<gene>
    <name evidence="7" type="ORF">SAMN05216272_10473</name>
</gene>
<dbReference type="InterPro" id="IPR014436">
    <property type="entry name" value="Extradiol_dOase_DODA"/>
</dbReference>
<evidence type="ECO:0000256" key="2">
    <source>
        <dbReference type="ARBA" id="ARBA00007581"/>
    </source>
</evidence>
<dbReference type="GO" id="GO:0008270">
    <property type="term" value="F:zinc ion binding"/>
    <property type="evidence" value="ECO:0007669"/>
    <property type="project" value="InterPro"/>
</dbReference>
<dbReference type="STRING" id="428992.SAMN05216272_10473"/>
<name>A0A1G8G8L3_9PSED</name>
<dbReference type="Proteomes" id="UP000199636">
    <property type="component" value="Unassembled WGS sequence"/>
</dbReference>
<dbReference type="AlphaFoldDB" id="A0A1G8G8L3"/>
<keyword evidence="5" id="KW-0560">Oxidoreductase</keyword>
<evidence type="ECO:0000259" key="6">
    <source>
        <dbReference type="Pfam" id="PF02900"/>
    </source>
</evidence>
<evidence type="ECO:0000256" key="3">
    <source>
        <dbReference type="ARBA" id="ARBA00022723"/>
    </source>
</evidence>
<evidence type="ECO:0000256" key="4">
    <source>
        <dbReference type="ARBA" id="ARBA00022833"/>
    </source>
</evidence>
<comment type="cofactor">
    <cofactor evidence="1">
        <name>Zn(2+)</name>
        <dbReference type="ChEBI" id="CHEBI:29105"/>
    </cofactor>
</comment>
<dbReference type="InterPro" id="IPR004183">
    <property type="entry name" value="Xdiol_dOase_suB"/>
</dbReference>
<organism evidence="7 8">
    <name type="scientific">Pseudomonas panipatensis</name>
    <dbReference type="NCBI Taxonomy" id="428992"/>
    <lineage>
        <taxon>Bacteria</taxon>
        <taxon>Pseudomonadati</taxon>
        <taxon>Pseudomonadota</taxon>
        <taxon>Gammaproteobacteria</taxon>
        <taxon>Pseudomonadales</taxon>
        <taxon>Pseudomonadaceae</taxon>
        <taxon>Pseudomonas</taxon>
    </lineage>
</organism>
<evidence type="ECO:0000313" key="8">
    <source>
        <dbReference type="Proteomes" id="UP000199636"/>
    </source>
</evidence>
<dbReference type="CDD" id="cd07363">
    <property type="entry name" value="45_DOPA_Dioxygenase"/>
    <property type="match status" value="1"/>
</dbReference>
<dbReference type="GO" id="GO:0008198">
    <property type="term" value="F:ferrous iron binding"/>
    <property type="evidence" value="ECO:0007669"/>
    <property type="project" value="InterPro"/>
</dbReference>
<dbReference type="EMBL" id="FNDS01000004">
    <property type="protein sequence ID" value="SDH90626.1"/>
    <property type="molecule type" value="Genomic_DNA"/>
</dbReference>
<accession>A0A1G8G8L3</accession>
<dbReference type="GO" id="GO:0016702">
    <property type="term" value="F:oxidoreductase activity, acting on single donors with incorporation of molecular oxygen, incorporation of two atoms of oxygen"/>
    <property type="evidence" value="ECO:0007669"/>
    <property type="project" value="UniProtKB-ARBA"/>
</dbReference>
<dbReference type="PANTHER" id="PTHR30096:SF0">
    <property type="entry name" value="4,5-DOPA DIOXYGENASE EXTRADIOL-LIKE PROTEIN"/>
    <property type="match status" value="1"/>
</dbReference>
<dbReference type="Pfam" id="PF02900">
    <property type="entry name" value="LigB"/>
    <property type="match status" value="1"/>
</dbReference>
<reference evidence="8" key="1">
    <citation type="submission" date="2016-10" db="EMBL/GenBank/DDBJ databases">
        <authorList>
            <person name="Varghese N."/>
            <person name="Submissions S."/>
        </authorList>
    </citation>
    <scope>NUCLEOTIDE SEQUENCE [LARGE SCALE GENOMIC DNA]</scope>
    <source>
        <strain evidence="8">CCM 7469</strain>
    </source>
</reference>
<dbReference type="PIRSF" id="PIRSF006157">
    <property type="entry name" value="Doxgns_DODA"/>
    <property type="match status" value="1"/>
</dbReference>
<evidence type="ECO:0000256" key="5">
    <source>
        <dbReference type="ARBA" id="ARBA00023002"/>
    </source>
</evidence>
<dbReference type="SUPFAM" id="SSF53213">
    <property type="entry name" value="LigB-like"/>
    <property type="match status" value="1"/>
</dbReference>
<sequence length="277" mass="29384">MSSAYPVLFISHGAPTFAIEPGQAGARLRELGRTLPRPTAVLVVSPHWMTRGGVRVGASAAPETIHDFGGFPDALYRLRYPAPGAPALAEAIVQRLRAAGVPAEADPRRGLDHGAWVPLLHLLPEADVPVLQVSMPMPLDTHGAWRLGQALAPLREQGVLILGSGSLTHNLYEFRGGNGPAAGYVARFAEWTAQALQAGDNDALLDYRRLAPEAERAHPSDEHFLPLLVALGAAGEDYRVEVLEGGISYGVLAMDSYLFDAPAAAAHSVSHQGQHAS</sequence>
<dbReference type="PANTHER" id="PTHR30096">
    <property type="entry name" value="4,5-DOPA DIOXYGENASE EXTRADIOL-LIKE PROTEIN"/>
    <property type="match status" value="1"/>
</dbReference>
<evidence type="ECO:0000313" key="7">
    <source>
        <dbReference type="EMBL" id="SDH90626.1"/>
    </source>
</evidence>
<evidence type="ECO:0000256" key="1">
    <source>
        <dbReference type="ARBA" id="ARBA00001947"/>
    </source>
</evidence>
<keyword evidence="8" id="KW-1185">Reference proteome</keyword>
<dbReference type="RefSeq" id="WP_090262509.1">
    <property type="nucleotide sequence ID" value="NZ_FNDS01000004.1"/>
</dbReference>
<dbReference type="Gene3D" id="3.40.830.10">
    <property type="entry name" value="LigB-like"/>
    <property type="match status" value="1"/>
</dbReference>
<proteinExistence type="inferred from homology"/>
<dbReference type="OrthoDB" id="9790889at2"/>
<keyword evidence="4" id="KW-0862">Zinc</keyword>